<dbReference type="Proteomes" id="UP000694548">
    <property type="component" value="Chromosome sgr04"/>
</dbReference>
<keyword evidence="3" id="KW-1185">Reference proteome</keyword>
<dbReference type="SUPFAM" id="SSF56219">
    <property type="entry name" value="DNase I-like"/>
    <property type="match status" value="1"/>
</dbReference>
<name>A0A8C6K4Z3_NOTFU</name>
<protein>
    <recommendedName>
        <fullName evidence="1">Reverse transcriptase domain-containing protein</fullName>
    </recommendedName>
</protein>
<reference evidence="2" key="1">
    <citation type="submission" date="2014-08" db="EMBL/GenBank/DDBJ databases">
        <authorList>
            <person name="Senf B."/>
            <person name="Petzold A."/>
            <person name="Downie B.R."/>
            <person name="Koch P."/>
            <person name="Platzer M."/>
        </authorList>
    </citation>
    <scope>NUCLEOTIDE SEQUENCE [LARGE SCALE GENOMIC DNA]</scope>
    <source>
        <strain evidence="2">GRZ</strain>
    </source>
</reference>
<dbReference type="CDD" id="cd09076">
    <property type="entry name" value="L1-EN"/>
    <property type="match status" value="1"/>
</dbReference>
<dbReference type="InterPro" id="IPR043502">
    <property type="entry name" value="DNA/RNA_pol_sf"/>
</dbReference>
<evidence type="ECO:0000259" key="1">
    <source>
        <dbReference type="PROSITE" id="PS50878"/>
    </source>
</evidence>
<evidence type="ECO:0000313" key="3">
    <source>
        <dbReference type="Proteomes" id="UP000694548"/>
    </source>
</evidence>
<dbReference type="Ensembl" id="ENSNFUT00015000403.1">
    <property type="protein sequence ID" value="ENSNFUP00015000343.1"/>
    <property type="gene ID" value="ENSNFUG00015000281.1"/>
</dbReference>
<dbReference type="AlphaFoldDB" id="A0A8C6K4Z3"/>
<dbReference type="SUPFAM" id="SSF56672">
    <property type="entry name" value="DNA/RNA polymerases"/>
    <property type="match status" value="1"/>
</dbReference>
<dbReference type="PANTHER" id="PTHR31635">
    <property type="entry name" value="REVERSE TRANSCRIPTASE DOMAIN-CONTAINING PROTEIN-RELATED"/>
    <property type="match status" value="1"/>
</dbReference>
<dbReference type="PANTHER" id="PTHR31635:SF196">
    <property type="entry name" value="REVERSE TRANSCRIPTASE DOMAIN-CONTAINING PROTEIN-RELATED"/>
    <property type="match status" value="1"/>
</dbReference>
<dbReference type="InterPro" id="IPR000477">
    <property type="entry name" value="RT_dom"/>
</dbReference>
<reference evidence="2" key="2">
    <citation type="submission" date="2025-08" db="UniProtKB">
        <authorList>
            <consortium name="Ensembl"/>
        </authorList>
    </citation>
    <scope>IDENTIFICATION</scope>
</reference>
<proteinExistence type="predicted"/>
<accession>A0A8C6K4Z3</accession>
<dbReference type="Pfam" id="PF00078">
    <property type="entry name" value="RVT_1"/>
    <property type="match status" value="1"/>
</dbReference>
<dbReference type="GeneTree" id="ENSGT00940000164735"/>
<feature type="domain" description="Reverse transcriptase" evidence="1">
    <location>
        <begin position="503"/>
        <end position="774"/>
    </location>
</feature>
<sequence>MDQPYTCNLSDIKVTSWNVRGLRKLIKLKQTLSRIKQLKSKIVFLQETHLTDCELKSVRNRWPGQVIHASYNNYARGVIILIHRSIPFQLMKIIKDPAGKYIITQGTILSITLNLVSLYGPNENKPKFFEDLFLTISALQGLYIIGGDFNCTLNPSIDRSTGSDAYKAQTRRLINQFILDINLVEVWRELNPDKIEFSCHSSIHKSRSRIDYFLVSRELLSRIKQCQYDSIVISDHAAVSLSIHLGKFIHNPPHWRLQTKWLQNPEFVKFIEVNIENYFELNTDQTSASVRWEGFKAYIRGEILSFTSTKNKQQRKRMETLDKRIKSLELELNVSDDSTKQSELLSLRTEYNKLSSDAAAKSLMWLKQSYYDQGEKAGRLLAWRIKKMQSERAINSIKTSSGNVTVDPLEINDSFREFYEKLYKSECAQTSEEQDIFLDQLQFQTLTENTKQELDRRLTIEEISQAIKSINSGKTPGPDGFPIEFYKTFQDKLLIPLFNMYEEAYQNGALPPTLRQAMITLILKPGKPPAERSSYRPISLMSVDTKILCKVLARRLDPYISHLVHNDQNGFVPKRQGFHNIRRVLNIIHEKFDAKDTALLSLDARQAFDRIEWSYLFTVLPRYGLGNNFLKWVKLLYTNPKANVLTNNIVSNPITLERSTRQGCPLSPMLFILAIEPLAMTIRMRTDIFGVQLGDQEHRLALYADDLIVFMTRLSISIPKLIQQMEVFGQFSGYNINDSKSSILFLNKDERLNPIMQTPFINAKEGFVYLGVKITPNIDTIVATNYDPLISEVEESLNKWMTMPISVIGRINMIKMNILPKFLYLFQSLPLPLPKEFFDKLNGIFNRFIWNNKKPRLRLRLLYLPYDRGGLQLPNLRLYYWAAQLRSAMFYFSTETPPAWLQIEQTSVTNLQLNLYLYSASLNNLKKMTNNPFLKNTIDIWYKAHQYMGDKSSISRFTPIWGNICFKAGRADGGFKIWADKGVQKVADLYKDGSFLTFDQLCRIYGIPKKHFFKYLQVKHFIMSKYKQIVSEPPLSHLENVILQMPVGRGHISSVYTALLTHDKESAIDKLDAWRADIQEEIQEVDWETACLKAQRQSINTRMKLLQYKWLMRTYITPVKLNRWSPVIPDSCSKCLDGKGTLLHCVWSCPKLQQYWVSITQTLSKIVGASIPVEAKLCVLGIYPKNCDFSIRQIKLIDFGLLQARRLISLYWKKMDVPSSHMWVKEMASCIALERLTYIVRGKGAYFEEIWLPLIEFLRHYEVN</sequence>
<dbReference type="Pfam" id="PF03372">
    <property type="entry name" value="Exo_endo_phos"/>
    <property type="match status" value="1"/>
</dbReference>
<dbReference type="PROSITE" id="PS50878">
    <property type="entry name" value="RT_POL"/>
    <property type="match status" value="1"/>
</dbReference>
<dbReference type="Gene3D" id="3.60.10.10">
    <property type="entry name" value="Endonuclease/exonuclease/phosphatase"/>
    <property type="match status" value="1"/>
</dbReference>
<organism evidence="2 3">
    <name type="scientific">Nothobranchius furzeri</name>
    <name type="common">Turquoise killifish</name>
    <dbReference type="NCBI Taxonomy" id="105023"/>
    <lineage>
        <taxon>Eukaryota</taxon>
        <taxon>Metazoa</taxon>
        <taxon>Chordata</taxon>
        <taxon>Craniata</taxon>
        <taxon>Vertebrata</taxon>
        <taxon>Euteleostomi</taxon>
        <taxon>Actinopterygii</taxon>
        <taxon>Neopterygii</taxon>
        <taxon>Teleostei</taxon>
        <taxon>Neoteleostei</taxon>
        <taxon>Acanthomorphata</taxon>
        <taxon>Ovalentaria</taxon>
        <taxon>Atherinomorphae</taxon>
        <taxon>Cyprinodontiformes</taxon>
        <taxon>Nothobranchiidae</taxon>
        <taxon>Nothobranchius</taxon>
    </lineage>
</organism>
<dbReference type="InterPro" id="IPR036691">
    <property type="entry name" value="Endo/exonu/phosph_ase_sf"/>
</dbReference>
<reference evidence="2" key="3">
    <citation type="submission" date="2025-09" db="UniProtKB">
        <authorList>
            <consortium name="Ensembl"/>
        </authorList>
    </citation>
    <scope>IDENTIFICATION</scope>
</reference>
<dbReference type="CDD" id="cd01650">
    <property type="entry name" value="RT_nLTR_like"/>
    <property type="match status" value="1"/>
</dbReference>
<evidence type="ECO:0000313" key="2">
    <source>
        <dbReference type="Ensembl" id="ENSNFUP00015000343.1"/>
    </source>
</evidence>
<dbReference type="GO" id="GO:0003824">
    <property type="term" value="F:catalytic activity"/>
    <property type="evidence" value="ECO:0007669"/>
    <property type="project" value="InterPro"/>
</dbReference>
<dbReference type="InterPro" id="IPR005135">
    <property type="entry name" value="Endo/exonuclease/phosphatase"/>
</dbReference>